<evidence type="ECO:0000259" key="2">
    <source>
        <dbReference type="Pfam" id="PF03476"/>
    </source>
</evidence>
<name>A0A1E4TZH2_PACTA</name>
<dbReference type="GO" id="GO:0003824">
    <property type="term" value="F:catalytic activity"/>
    <property type="evidence" value="ECO:0007669"/>
    <property type="project" value="InterPro"/>
</dbReference>
<dbReference type="Pfam" id="PF03473">
    <property type="entry name" value="MOSC"/>
    <property type="match status" value="1"/>
</dbReference>
<feature type="domain" description="Molybdenum cofactor sulfurase middle" evidence="2">
    <location>
        <begin position="21"/>
        <end position="106"/>
    </location>
</feature>
<dbReference type="AlphaFoldDB" id="A0A1E4TZH2"/>
<dbReference type="Proteomes" id="UP000094236">
    <property type="component" value="Unassembled WGS sequence"/>
</dbReference>
<gene>
    <name evidence="3" type="ORF">PACTADRAFT_32630</name>
</gene>
<proteinExistence type="predicted"/>
<sequence>MFPPLRKFEEILNKDKFKEIKILKIIIYPIKSFKGIIVDKCVIDGFGFQYDRMYMLGVWDEKLQKYKSITQRECPKLCLCKVEFDGDFFFKISWEDGNESFKLPTVMDENFLKNNCSSHGEFPAHLWGVNFTTFVLDKFEIPDSFIKFINFQSSKKINFLYSQKGKFVKTNVPKSLTLNKDFKQLSTRFQEYFPSLIMNEADIRDLECRINQDDDNDSSSFQVSYENFRPNLVVTGEDPYQIDTWSTINITPINKKWLIISKCPRCTIPNINCKTGITDKLNRISRKLAQYRRIDPGQKNFFFLGVHGIQLDVNYELKVGYRINIEERHINYYKPLE</sequence>
<dbReference type="GO" id="GO:0030170">
    <property type="term" value="F:pyridoxal phosphate binding"/>
    <property type="evidence" value="ECO:0007669"/>
    <property type="project" value="InterPro"/>
</dbReference>
<evidence type="ECO:0000259" key="1">
    <source>
        <dbReference type="Pfam" id="PF03473"/>
    </source>
</evidence>
<protein>
    <recommendedName>
        <fullName evidence="5">MOSC domain-containing protein</fullName>
    </recommendedName>
</protein>
<dbReference type="InterPro" id="IPR005303">
    <property type="entry name" value="MOCOS_middle"/>
</dbReference>
<feature type="domain" description="MOSC" evidence="1">
    <location>
        <begin position="189"/>
        <end position="289"/>
    </location>
</feature>
<dbReference type="GO" id="GO:0030151">
    <property type="term" value="F:molybdenum ion binding"/>
    <property type="evidence" value="ECO:0007669"/>
    <property type="project" value="InterPro"/>
</dbReference>
<dbReference type="OrthoDB" id="17255at2759"/>
<evidence type="ECO:0008006" key="5">
    <source>
        <dbReference type="Google" id="ProtNLM"/>
    </source>
</evidence>
<evidence type="ECO:0000313" key="4">
    <source>
        <dbReference type="Proteomes" id="UP000094236"/>
    </source>
</evidence>
<evidence type="ECO:0000313" key="3">
    <source>
        <dbReference type="EMBL" id="ODV97140.1"/>
    </source>
</evidence>
<dbReference type="STRING" id="669874.A0A1E4TZH2"/>
<dbReference type="InterPro" id="IPR005302">
    <property type="entry name" value="MoCF_Sase_C"/>
</dbReference>
<dbReference type="Pfam" id="PF03476">
    <property type="entry name" value="MOSC_N"/>
    <property type="match status" value="1"/>
</dbReference>
<reference evidence="4" key="1">
    <citation type="submission" date="2016-05" db="EMBL/GenBank/DDBJ databases">
        <title>Comparative genomics of biotechnologically important yeasts.</title>
        <authorList>
            <consortium name="DOE Joint Genome Institute"/>
            <person name="Riley R."/>
            <person name="Haridas S."/>
            <person name="Wolfe K.H."/>
            <person name="Lopes M.R."/>
            <person name="Hittinger C.T."/>
            <person name="Goker M."/>
            <person name="Salamov A."/>
            <person name="Wisecaver J."/>
            <person name="Long T.M."/>
            <person name="Aerts A.L."/>
            <person name="Barry K."/>
            <person name="Choi C."/>
            <person name="Clum A."/>
            <person name="Coughlan A.Y."/>
            <person name="Deshpande S."/>
            <person name="Douglass A.P."/>
            <person name="Hanson S.J."/>
            <person name="Klenk H.-P."/>
            <person name="Labutti K."/>
            <person name="Lapidus A."/>
            <person name="Lindquist E."/>
            <person name="Lipzen A."/>
            <person name="Meier-Kolthoff J.P."/>
            <person name="Ohm R.A."/>
            <person name="Otillar R.P."/>
            <person name="Pangilinan J."/>
            <person name="Peng Y."/>
            <person name="Rokas A."/>
            <person name="Rosa C.A."/>
            <person name="Scheuner C."/>
            <person name="Sibirny A.A."/>
            <person name="Slot J.C."/>
            <person name="Stielow J.B."/>
            <person name="Sun H."/>
            <person name="Kurtzman C.P."/>
            <person name="Blackwell M."/>
            <person name="Grigoriev I.V."/>
            <person name="Jeffries T.W."/>
        </authorList>
    </citation>
    <scope>NUCLEOTIDE SEQUENCE [LARGE SCALE GENOMIC DNA]</scope>
    <source>
        <strain evidence="4">NRRL Y-2460</strain>
    </source>
</reference>
<keyword evidence="4" id="KW-1185">Reference proteome</keyword>
<dbReference type="SUPFAM" id="SSF141673">
    <property type="entry name" value="MOSC N-terminal domain-like"/>
    <property type="match status" value="1"/>
</dbReference>
<accession>A0A1E4TZH2</accession>
<dbReference type="EMBL" id="KV454012">
    <property type="protein sequence ID" value="ODV97140.1"/>
    <property type="molecule type" value="Genomic_DNA"/>
</dbReference>
<organism evidence="3 4">
    <name type="scientific">Pachysolen tannophilus NRRL Y-2460</name>
    <dbReference type="NCBI Taxonomy" id="669874"/>
    <lineage>
        <taxon>Eukaryota</taxon>
        <taxon>Fungi</taxon>
        <taxon>Dikarya</taxon>
        <taxon>Ascomycota</taxon>
        <taxon>Saccharomycotina</taxon>
        <taxon>Pichiomycetes</taxon>
        <taxon>Pachysolenaceae</taxon>
        <taxon>Pachysolen</taxon>
    </lineage>
</organism>